<dbReference type="SUPFAM" id="SSF52091">
    <property type="entry name" value="SpoIIaa-like"/>
    <property type="match status" value="1"/>
</dbReference>
<evidence type="ECO:0000313" key="4">
    <source>
        <dbReference type="Proteomes" id="UP000321425"/>
    </source>
</evidence>
<protein>
    <submittedName>
        <fullName evidence="2">SpoIIAA-like</fullName>
    </submittedName>
</protein>
<name>A0A1H7WQG2_9LACT</name>
<dbReference type="OrthoDB" id="2389786at2"/>
<dbReference type="STRING" id="426703.SAMN04488100_1385"/>
<proteinExistence type="predicted"/>
<dbReference type="Pfam" id="PF11964">
    <property type="entry name" value="SpoIIAA-like"/>
    <property type="match status" value="1"/>
</dbReference>
<gene>
    <name evidence="1" type="ORF">APU01nite_16780</name>
    <name evidence="2" type="ORF">SAMN04488100_1385</name>
</gene>
<evidence type="ECO:0000313" key="2">
    <source>
        <dbReference type="EMBL" id="SEM23806.1"/>
    </source>
</evidence>
<dbReference type="InterPro" id="IPR038396">
    <property type="entry name" value="SpoIIAA-like_sf"/>
</dbReference>
<dbReference type="Proteomes" id="UP000321425">
    <property type="component" value="Unassembled WGS sequence"/>
</dbReference>
<dbReference type="InterPro" id="IPR036513">
    <property type="entry name" value="STAS_dom_sf"/>
</dbReference>
<accession>A0A1H7WQG2</accession>
<dbReference type="RefSeq" id="WP_091489551.1">
    <property type="nucleotide sequence ID" value="NZ_BJUX01000019.1"/>
</dbReference>
<organism evidence="2 3">
    <name type="scientific">Alkalibacterium putridalgicola</name>
    <dbReference type="NCBI Taxonomy" id="426703"/>
    <lineage>
        <taxon>Bacteria</taxon>
        <taxon>Bacillati</taxon>
        <taxon>Bacillota</taxon>
        <taxon>Bacilli</taxon>
        <taxon>Lactobacillales</taxon>
        <taxon>Carnobacteriaceae</taxon>
        <taxon>Alkalibacterium</taxon>
    </lineage>
</organism>
<reference evidence="2 3" key="1">
    <citation type="submission" date="2016-10" db="EMBL/GenBank/DDBJ databases">
        <authorList>
            <person name="de Groot N.N."/>
        </authorList>
    </citation>
    <scope>NUCLEOTIDE SEQUENCE [LARGE SCALE GENOMIC DNA]</scope>
    <source>
        <strain evidence="2 3">DSM 19182</strain>
    </source>
</reference>
<dbReference type="Proteomes" id="UP000198548">
    <property type="component" value="Unassembled WGS sequence"/>
</dbReference>
<keyword evidence="4" id="KW-1185">Reference proteome</keyword>
<dbReference type="Gene3D" id="3.40.50.10600">
    <property type="entry name" value="SpoIIaa-like domains"/>
    <property type="match status" value="1"/>
</dbReference>
<sequence>MIIRTNDLPYVIEVEIDGEITEEDIENFEAYFKQKKESLVNKAKLNLLMEIRSLDYTIDGLIKDIKFDTSHLDDFDKVAMVSDKKWAEIGEKLVKYMPQVEVRQFDPEEKEQAQAWVS</sequence>
<dbReference type="EMBL" id="BJUX01000019">
    <property type="protein sequence ID" value="GEK89639.1"/>
    <property type="molecule type" value="Genomic_DNA"/>
</dbReference>
<reference evidence="1 4" key="2">
    <citation type="submission" date="2019-07" db="EMBL/GenBank/DDBJ databases">
        <title>Whole genome shotgun sequence of Alkalibacterium putridalgicola NBRC 103243.</title>
        <authorList>
            <person name="Hosoyama A."/>
            <person name="Uohara A."/>
            <person name="Ohji S."/>
            <person name="Ichikawa N."/>
        </authorList>
    </citation>
    <scope>NUCLEOTIDE SEQUENCE [LARGE SCALE GENOMIC DNA]</scope>
    <source>
        <strain evidence="1 4">NBRC 103243</strain>
    </source>
</reference>
<evidence type="ECO:0000313" key="3">
    <source>
        <dbReference type="Proteomes" id="UP000198548"/>
    </source>
</evidence>
<dbReference type="AlphaFoldDB" id="A0A1H7WQG2"/>
<dbReference type="EMBL" id="FOBL01000038">
    <property type="protein sequence ID" value="SEM23806.1"/>
    <property type="molecule type" value="Genomic_DNA"/>
</dbReference>
<dbReference type="InterPro" id="IPR021866">
    <property type="entry name" value="SpoIIAA-like"/>
</dbReference>
<evidence type="ECO:0000313" key="1">
    <source>
        <dbReference type="EMBL" id="GEK89639.1"/>
    </source>
</evidence>